<evidence type="ECO:0000313" key="1">
    <source>
        <dbReference type="Proteomes" id="UP000008854"/>
    </source>
</evidence>
<keyword evidence="1" id="KW-1185">Reference proteome</keyword>
<proteinExistence type="predicted"/>
<dbReference type="PANTHER" id="PTHR16797:SF4">
    <property type="entry name" value="40-KDA HUNTINGTIN-ASSOCIATED PROTEIN"/>
    <property type="match status" value="1"/>
</dbReference>
<dbReference type="GO" id="GO:0005769">
    <property type="term" value="C:early endosome"/>
    <property type="evidence" value="ECO:0007669"/>
    <property type="project" value="TreeGrafter"/>
</dbReference>
<reference evidence="1" key="1">
    <citation type="journal article" date="2012" name="PLoS Negl. Trop. Dis.">
        <title>A systematically improved high quality genome and transcriptome of the human blood fluke Schistosoma mansoni.</title>
        <authorList>
            <person name="Protasio A.V."/>
            <person name="Tsai I.J."/>
            <person name="Babbage A."/>
            <person name="Nichol S."/>
            <person name="Hunt M."/>
            <person name="Aslett M.A."/>
            <person name="De Silva N."/>
            <person name="Velarde G.S."/>
            <person name="Anderson T.J."/>
            <person name="Clark R.C."/>
            <person name="Davidson C."/>
            <person name="Dillon G.P."/>
            <person name="Holroyd N.E."/>
            <person name="LoVerde P.T."/>
            <person name="Lloyd C."/>
            <person name="McQuillan J."/>
            <person name="Oliveira G."/>
            <person name="Otto T.D."/>
            <person name="Parker-Manuel S.J."/>
            <person name="Quail M.A."/>
            <person name="Wilson R.A."/>
            <person name="Zerlotini A."/>
            <person name="Dunne D.W."/>
            <person name="Berriman M."/>
        </authorList>
    </citation>
    <scope>NUCLEOTIDE SEQUENCE [LARGE SCALE GENOMIC DNA]</scope>
    <source>
        <strain evidence="1">Puerto Rican</strain>
    </source>
</reference>
<dbReference type="SUPFAM" id="SSF48452">
    <property type="entry name" value="TPR-like"/>
    <property type="match status" value="1"/>
</dbReference>
<dbReference type="InterPro" id="IPR011990">
    <property type="entry name" value="TPR-like_helical_dom_sf"/>
</dbReference>
<dbReference type="InterPro" id="IPR039494">
    <property type="entry name" value="F8A"/>
</dbReference>
<dbReference type="InParanoid" id="A0A3Q0KKW4"/>
<dbReference type="ExpressionAtlas" id="A0A3Q0KKW4">
    <property type="expression patterns" value="baseline"/>
</dbReference>
<reference evidence="2" key="2">
    <citation type="submission" date="2018-12" db="UniProtKB">
        <authorList>
            <consortium name="WormBaseParasite"/>
        </authorList>
    </citation>
    <scope>IDENTIFICATION</scope>
    <source>
        <strain evidence="2">Puerto Rican</strain>
    </source>
</reference>
<sequence>MDPSLNYPRIYKALSTDVKKKLNEINMCDQQANDFACVAKSLAVQECHELAAVFLLGKARCEFAAKNVTSEASTLFTAAKYFIQADDKLISTNSINYEDNLNCAILCLLRTARIYELNELFTLATNVYIYLVDTLMRRSKFHQAIPYLKRSIEIVSKDVLLSLELYKRLSYCQLYIHDWPGALTTFIFIQNLAKEDLALNSFDLYIQYWSISEIFRVLLILLCMPSYRLRNPDLTDYSLKQYDIKVNEEINEDLLKSSTLNSIYLDHNLFILLQSFVLAHRSKDIIELESLSVMLQSYVNLEQRELISLILREVIVDTS</sequence>
<evidence type="ECO:0000313" key="2">
    <source>
        <dbReference type="WBParaSite" id="Smp_125260.1"/>
    </source>
</evidence>
<dbReference type="PANTHER" id="PTHR16797">
    <property type="entry name" value="FACTOR VIII-ASSOCIATED GENE 1"/>
    <property type="match status" value="1"/>
</dbReference>
<accession>A0A3Q0KKW4</accession>
<dbReference type="STRING" id="6183.A0A3Q0KKW4"/>
<dbReference type="WBParaSite" id="Smp_125260.1">
    <property type="protein sequence ID" value="Smp_125260.1"/>
    <property type="gene ID" value="Smp_125260"/>
</dbReference>
<dbReference type="Proteomes" id="UP000008854">
    <property type="component" value="Unassembled WGS sequence"/>
</dbReference>
<organism evidence="1 2">
    <name type="scientific">Schistosoma mansoni</name>
    <name type="common">Blood fluke</name>
    <dbReference type="NCBI Taxonomy" id="6183"/>
    <lineage>
        <taxon>Eukaryota</taxon>
        <taxon>Metazoa</taxon>
        <taxon>Spiralia</taxon>
        <taxon>Lophotrochozoa</taxon>
        <taxon>Platyhelminthes</taxon>
        <taxon>Trematoda</taxon>
        <taxon>Digenea</taxon>
        <taxon>Strigeidida</taxon>
        <taxon>Schistosomatoidea</taxon>
        <taxon>Schistosomatidae</taxon>
        <taxon>Schistosoma</taxon>
    </lineage>
</organism>
<name>A0A3Q0KKW4_SCHMA</name>
<dbReference type="GO" id="GO:0099518">
    <property type="term" value="P:vesicle cytoskeletal trafficking"/>
    <property type="evidence" value="ECO:0007669"/>
    <property type="project" value="TreeGrafter"/>
</dbReference>
<dbReference type="AlphaFoldDB" id="A0A3Q0KKW4"/>
<protein>
    <submittedName>
        <fullName evidence="2">F8A1-like protein</fullName>
    </submittedName>
</protein>